<dbReference type="GeneID" id="111499308"/>
<dbReference type="Proteomes" id="UP000504608">
    <property type="component" value="Unplaced"/>
</dbReference>
<gene>
    <name evidence="2" type="primary">LOC111499308</name>
</gene>
<evidence type="ECO:0000313" key="2">
    <source>
        <dbReference type="RefSeq" id="XP_023006644.1"/>
    </source>
</evidence>
<dbReference type="KEGG" id="cmax:111499308"/>
<protein>
    <submittedName>
        <fullName evidence="2">Uncharacterized protein LOC111499308</fullName>
    </submittedName>
</protein>
<proteinExistence type="predicted"/>
<name>A0A6J1L2R2_CUCMA</name>
<dbReference type="OrthoDB" id="1545889at2759"/>
<accession>A0A6J1L2R2</accession>
<organism evidence="1 2">
    <name type="scientific">Cucurbita maxima</name>
    <name type="common">Pumpkin</name>
    <name type="synonym">Winter squash</name>
    <dbReference type="NCBI Taxonomy" id="3661"/>
    <lineage>
        <taxon>Eukaryota</taxon>
        <taxon>Viridiplantae</taxon>
        <taxon>Streptophyta</taxon>
        <taxon>Embryophyta</taxon>
        <taxon>Tracheophyta</taxon>
        <taxon>Spermatophyta</taxon>
        <taxon>Magnoliopsida</taxon>
        <taxon>eudicotyledons</taxon>
        <taxon>Gunneridae</taxon>
        <taxon>Pentapetalae</taxon>
        <taxon>rosids</taxon>
        <taxon>fabids</taxon>
        <taxon>Cucurbitales</taxon>
        <taxon>Cucurbitaceae</taxon>
        <taxon>Cucurbiteae</taxon>
        <taxon>Cucurbita</taxon>
    </lineage>
</organism>
<evidence type="ECO:0000313" key="1">
    <source>
        <dbReference type="Proteomes" id="UP000504608"/>
    </source>
</evidence>
<reference evidence="2" key="1">
    <citation type="submission" date="2025-08" db="UniProtKB">
        <authorList>
            <consortium name="RefSeq"/>
        </authorList>
    </citation>
    <scope>IDENTIFICATION</scope>
    <source>
        <tissue evidence="2">Young leaves</tissue>
    </source>
</reference>
<keyword evidence="1" id="KW-1185">Reference proteome</keyword>
<sequence>MATPIIFKFVLNQMQDLVDAASVVASADDMADMKFSREMFAIMADSYPALGGVIALHLWPQFFDEYVCNELLKSWTFVKNLFPLMIDMEESGFNSLSFTVTYPESAELKFQAPNGLSNEVEFELIPSLDPLEVGDFDFSSFVSLDSEEFVNIVTEYHMFDYVHVTVTSTRVIFSYAIMLETILTQEDGECLIGGITAPNHMEFIITLSPIEAFYSMAHRSKRVWLYKSMKTTKGVIIFPLGLYYRFVAYFYNPGE</sequence>
<dbReference type="RefSeq" id="XP_023006644.1">
    <property type="nucleotide sequence ID" value="XM_023150876.1"/>
</dbReference>
<dbReference type="Gene3D" id="3.70.10.10">
    <property type="match status" value="1"/>
</dbReference>
<dbReference type="AlphaFoldDB" id="A0A6J1L2R2"/>